<gene>
    <name evidence="3" type="primary">TMEM119</name>
</gene>
<name>A0A667HRC5_LYNCA</name>
<dbReference type="AlphaFoldDB" id="A0A667HRC5"/>
<feature type="region of interest" description="Disordered" evidence="1">
    <location>
        <begin position="533"/>
        <end position="570"/>
    </location>
</feature>
<reference evidence="3" key="1">
    <citation type="submission" date="2025-08" db="UniProtKB">
        <authorList>
            <consortium name="Ensembl"/>
        </authorList>
    </citation>
    <scope>IDENTIFICATION</scope>
</reference>
<feature type="compositionally biased region" description="Polar residues" evidence="1">
    <location>
        <begin position="388"/>
        <end position="416"/>
    </location>
</feature>
<keyword evidence="2" id="KW-1133">Transmembrane helix</keyword>
<evidence type="ECO:0008006" key="5">
    <source>
        <dbReference type="Google" id="ProtNLM"/>
    </source>
</evidence>
<dbReference type="Proteomes" id="UP000472241">
    <property type="component" value="Unplaced"/>
</dbReference>
<reference evidence="3" key="2">
    <citation type="submission" date="2025-09" db="UniProtKB">
        <authorList>
            <consortium name="Ensembl"/>
        </authorList>
    </citation>
    <scope>IDENTIFICATION</scope>
</reference>
<feature type="transmembrane region" description="Helical" evidence="2">
    <location>
        <begin position="479"/>
        <end position="501"/>
    </location>
</feature>
<keyword evidence="2" id="KW-0472">Membrane</keyword>
<proteinExistence type="predicted"/>
<sequence>MQPWCARRGQMSESGWRNKISMSCPDGLCHLAPQRSYRLELKGPPVHLEMTLEGMTASYLQTSGRPLKVGRVWDHSPGCHSSALAVWARSPSLRQRSGFSPAHEAAVPCSAEQGAMPLQVLLLLILLGSDSSLQLRETWENGTIEAPDPLLVQGQKQVEEDPEQDMYDYIGTDPPETLFTNRPGPVSLTWTFLAETATLGQKDSGTPEQATLVIARGDSVGLDARGMAMGDLSMEVATQGVPVTLGPLSKEQVTALPPITEASSTEGAPSTELATIEALSTEPAATEALTTQPAATEAPSTGPAATEALTTQPAATEAPSTGPAATEALTTQPVATEAPSTGPAATEALTTQPAATEAPSTGPAATEALTTQPAATEAPSTGPEATDALSTSTEPTATEALSTDPATTKVPSTGPATTRSLTMALLVPSDPYNSTTVAVGNSSDGFIKQWKNNQNLAPQSSVAPSPTEALDRIPVKQCLLAILVLALVATIFLVCTVVLAVRLSRKNHMYPVRNYSPTEMVCISSLLPEGGEAPSATANGDLPNAKSQGLKAGPREGRDGDDLTLQSFLP</sequence>
<keyword evidence="2" id="KW-0812">Transmembrane</keyword>
<dbReference type="PANTHER" id="PTHR17384">
    <property type="entry name" value="P-SELECTIN GLYCOPROTEIN LIGAND-1"/>
    <property type="match status" value="1"/>
</dbReference>
<feature type="region of interest" description="Disordered" evidence="1">
    <location>
        <begin position="287"/>
        <end position="416"/>
    </location>
</feature>
<dbReference type="PANTHER" id="PTHR17384:SF7">
    <property type="entry name" value="P-SELECTIN GLYCOPROTEIN LIGAND 1"/>
    <property type="match status" value="1"/>
</dbReference>
<dbReference type="GO" id="GO:0050901">
    <property type="term" value="P:leukocyte tethering or rolling"/>
    <property type="evidence" value="ECO:0007669"/>
    <property type="project" value="TreeGrafter"/>
</dbReference>
<evidence type="ECO:0000256" key="1">
    <source>
        <dbReference type="SAM" id="MobiDB-lite"/>
    </source>
</evidence>
<evidence type="ECO:0000313" key="3">
    <source>
        <dbReference type="Ensembl" id="ENSLCNP00005029254.1"/>
    </source>
</evidence>
<organism evidence="3 4">
    <name type="scientific">Lynx canadensis</name>
    <name type="common">Canada lynx</name>
    <name type="synonym">Felis canadensis</name>
    <dbReference type="NCBI Taxonomy" id="61383"/>
    <lineage>
        <taxon>Eukaryota</taxon>
        <taxon>Metazoa</taxon>
        <taxon>Chordata</taxon>
        <taxon>Craniata</taxon>
        <taxon>Vertebrata</taxon>
        <taxon>Euteleostomi</taxon>
        <taxon>Mammalia</taxon>
        <taxon>Eutheria</taxon>
        <taxon>Laurasiatheria</taxon>
        <taxon>Carnivora</taxon>
        <taxon>Feliformia</taxon>
        <taxon>Felidae</taxon>
        <taxon>Felinae</taxon>
        <taxon>Lynx</taxon>
    </lineage>
</organism>
<protein>
    <recommendedName>
        <fullName evidence="5">P-selectin glycoprotein ligand 1</fullName>
    </recommendedName>
</protein>
<dbReference type="GO" id="GO:0005886">
    <property type="term" value="C:plasma membrane"/>
    <property type="evidence" value="ECO:0007669"/>
    <property type="project" value="TreeGrafter"/>
</dbReference>
<keyword evidence="4" id="KW-1185">Reference proteome</keyword>
<evidence type="ECO:0000313" key="4">
    <source>
        <dbReference type="Proteomes" id="UP000472241"/>
    </source>
</evidence>
<evidence type="ECO:0000256" key="2">
    <source>
        <dbReference type="SAM" id="Phobius"/>
    </source>
</evidence>
<accession>A0A667HRC5</accession>
<dbReference type="Ensembl" id="ENSLCNT00005032660.1">
    <property type="protein sequence ID" value="ENSLCNP00005029254.1"/>
    <property type="gene ID" value="ENSLCNG00005019045.1"/>
</dbReference>
<dbReference type="InterPro" id="IPR026195">
    <property type="entry name" value="PSGL-1"/>
</dbReference>